<feature type="domain" description="HTH tetR-type" evidence="5">
    <location>
        <begin position="6"/>
        <end position="66"/>
    </location>
</feature>
<protein>
    <submittedName>
        <fullName evidence="6">TetR/AcrR family transcriptional regulator</fullName>
    </submittedName>
</protein>
<evidence type="ECO:0000256" key="2">
    <source>
        <dbReference type="ARBA" id="ARBA00023125"/>
    </source>
</evidence>
<comment type="caution">
    <text evidence="6">The sequence shown here is derived from an EMBL/GenBank/DDBJ whole genome shotgun (WGS) entry which is preliminary data.</text>
</comment>
<keyword evidence="3" id="KW-0804">Transcription</keyword>
<dbReference type="InterPro" id="IPR050109">
    <property type="entry name" value="HTH-type_TetR-like_transc_reg"/>
</dbReference>
<dbReference type="PANTHER" id="PTHR30055:SF234">
    <property type="entry name" value="HTH-TYPE TRANSCRIPTIONAL REGULATOR BETI"/>
    <property type="match status" value="1"/>
</dbReference>
<dbReference type="PANTHER" id="PTHR30055">
    <property type="entry name" value="HTH-TYPE TRANSCRIPTIONAL REGULATOR RUTR"/>
    <property type="match status" value="1"/>
</dbReference>
<proteinExistence type="predicted"/>
<feature type="DNA-binding region" description="H-T-H motif" evidence="4">
    <location>
        <begin position="29"/>
        <end position="48"/>
    </location>
</feature>
<dbReference type="Gene3D" id="1.10.357.10">
    <property type="entry name" value="Tetracycline Repressor, domain 2"/>
    <property type="match status" value="1"/>
</dbReference>
<evidence type="ECO:0000256" key="3">
    <source>
        <dbReference type="ARBA" id="ARBA00023163"/>
    </source>
</evidence>
<dbReference type="InterPro" id="IPR001647">
    <property type="entry name" value="HTH_TetR"/>
</dbReference>
<dbReference type="Proteomes" id="UP001596157">
    <property type="component" value="Unassembled WGS sequence"/>
</dbReference>
<evidence type="ECO:0000313" key="7">
    <source>
        <dbReference type="Proteomes" id="UP001596157"/>
    </source>
</evidence>
<evidence type="ECO:0000256" key="4">
    <source>
        <dbReference type="PROSITE-ProRule" id="PRU00335"/>
    </source>
</evidence>
<dbReference type="Pfam" id="PF00440">
    <property type="entry name" value="TetR_N"/>
    <property type="match status" value="1"/>
</dbReference>
<dbReference type="InterPro" id="IPR009057">
    <property type="entry name" value="Homeodomain-like_sf"/>
</dbReference>
<keyword evidence="2 4" id="KW-0238">DNA-binding</keyword>
<evidence type="ECO:0000313" key="6">
    <source>
        <dbReference type="EMBL" id="MFC5290049.1"/>
    </source>
</evidence>
<organism evidence="6 7">
    <name type="scientific">Actinokineospora guangxiensis</name>
    <dbReference type="NCBI Taxonomy" id="1490288"/>
    <lineage>
        <taxon>Bacteria</taxon>
        <taxon>Bacillati</taxon>
        <taxon>Actinomycetota</taxon>
        <taxon>Actinomycetes</taxon>
        <taxon>Pseudonocardiales</taxon>
        <taxon>Pseudonocardiaceae</taxon>
        <taxon>Actinokineospora</taxon>
    </lineage>
</organism>
<dbReference type="PRINTS" id="PR00455">
    <property type="entry name" value="HTHTETR"/>
</dbReference>
<dbReference type="EMBL" id="JBHSKF010000014">
    <property type="protein sequence ID" value="MFC5290049.1"/>
    <property type="molecule type" value="Genomic_DNA"/>
</dbReference>
<reference evidence="7" key="1">
    <citation type="journal article" date="2019" name="Int. J. Syst. Evol. Microbiol.">
        <title>The Global Catalogue of Microorganisms (GCM) 10K type strain sequencing project: providing services to taxonomists for standard genome sequencing and annotation.</title>
        <authorList>
            <consortium name="The Broad Institute Genomics Platform"/>
            <consortium name="The Broad Institute Genome Sequencing Center for Infectious Disease"/>
            <person name="Wu L."/>
            <person name="Ma J."/>
        </authorList>
    </citation>
    <scope>NUCLEOTIDE SEQUENCE [LARGE SCALE GENOMIC DNA]</scope>
    <source>
        <strain evidence="7">CCUG 59778</strain>
    </source>
</reference>
<sequence length="187" mass="19980">MSVREAVAGDVVLAAGFDAFTRHGFTRTTMADIAERAGMSRPALYLRVRNKEEVLRAVGAALLADSLERARSAADGHAEPAARAMAVLEAKLGLTLGLAERSEHAVELLAHYARVAREDSSSYTEEIERLTAAALRSGGAEPQRCADLAAALVRAVQGLERDLEDAARARHLLHVLVEASTLGLSRQ</sequence>
<gene>
    <name evidence="6" type="ORF">ACFPM7_23595</name>
</gene>
<dbReference type="SUPFAM" id="SSF46689">
    <property type="entry name" value="Homeodomain-like"/>
    <property type="match status" value="1"/>
</dbReference>
<keyword evidence="7" id="KW-1185">Reference proteome</keyword>
<name>A0ABW0ES97_9PSEU</name>
<evidence type="ECO:0000259" key="5">
    <source>
        <dbReference type="PROSITE" id="PS50977"/>
    </source>
</evidence>
<keyword evidence="1" id="KW-0805">Transcription regulation</keyword>
<accession>A0ABW0ES97</accession>
<evidence type="ECO:0000256" key="1">
    <source>
        <dbReference type="ARBA" id="ARBA00023015"/>
    </source>
</evidence>
<dbReference type="PROSITE" id="PS50977">
    <property type="entry name" value="HTH_TETR_2"/>
    <property type="match status" value="1"/>
</dbReference>
<dbReference type="RefSeq" id="WP_378249921.1">
    <property type="nucleotide sequence ID" value="NZ_JBHSKF010000014.1"/>
</dbReference>